<gene>
    <name evidence="4" type="ORF">B4109_0343</name>
</gene>
<dbReference type="Pfam" id="PF12840">
    <property type="entry name" value="HTH_20"/>
    <property type="match status" value="1"/>
</dbReference>
<dbReference type="InterPro" id="IPR036390">
    <property type="entry name" value="WH_DNA-bd_sf"/>
</dbReference>
<reference evidence="4 5" key="1">
    <citation type="submission" date="2016-01" db="EMBL/GenBank/DDBJ databases">
        <title>Draft Genome Sequences of Seven Thermophilic Sporeformers Isolated from Foods.</title>
        <authorList>
            <person name="Berendsen E.M."/>
            <person name="Wells-Bennik M.H."/>
            <person name="Krawcyk A.O."/>
            <person name="De Jong A."/>
            <person name="Holsappel S."/>
            <person name="Eijlander R.T."/>
            <person name="Kuipers O.P."/>
        </authorList>
    </citation>
    <scope>NUCLEOTIDE SEQUENCE [LARGE SCALE GENOMIC DNA]</scope>
    <source>
        <strain evidence="4 5">B4109</strain>
    </source>
</reference>
<keyword evidence="2" id="KW-0238">DNA-binding</keyword>
<dbReference type="PRINTS" id="PR00778">
    <property type="entry name" value="HTHARSR"/>
</dbReference>
<accession>A0A150MY79</accession>
<dbReference type="PROSITE" id="PS50987">
    <property type="entry name" value="HTH_ARSR_2"/>
    <property type="match status" value="1"/>
</dbReference>
<dbReference type="SUPFAM" id="SSF46785">
    <property type="entry name" value="Winged helix' DNA-binding domain"/>
    <property type="match status" value="1"/>
</dbReference>
<dbReference type="InterPro" id="IPR011991">
    <property type="entry name" value="ArsR-like_HTH"/>
</dbReference>
<dbReference type="SMART" id="SM00418">
    <property type="entry name" value="HTH_ARSR"/>
    <property type="match status" value="1"/>
</dbReference>
<evidence type="ECO:0000313" key="5">
    <source>
        <dbReference type="Proteomes" id="UP000075424"/>
    </source>
</evidence>
<evidence type="ECO:0000313" key="4">
    <source>
        <dbReference type="EMBL" id="KYD29390.1"/>
    </source>
</evidence>
<dbReference type="PANTHER" id="PTHR33154">
    <property type="entry name" value="TRANSCRIPTIONAL REGULATOR, ARSR FAMILY"/>
    <property type="match status" value="1"/>
</dbReference>
<dbReference type="InterPro" id="IPR001845">
    <property type="entry name" value="HTH_ArsR_DNA-bd_dom"/>
</dbReference>
<dbReference type="Proteomes" id="UP000075424">
    <property type="component" value="Unassembled WGS sequence"/>
</dbReference>
<keyword evidence="3" id="KW-0804">Transcription</keyword>
<dbReference type="EMBL" id="LQYV01000012">
    <property type="protein sequence ID" value="KYD29390.1"/>
    <property type="molecule type" value="Genomic_DNA"/>
</dbReference>
<dbReference type="GO" id="GO:0003700">
    <property type="term" value="F:DNA-binding transcription factor activity"/>
    <property type="evidence" value="ECO:0007669"/>
    <property type="project" value="InterPro"/>
</dbReference>
<dbReference type="AlphaFoldDB" id="A0A150MY79"/>
<dbReference type="Gene3D" id="1.10.10.10">
    <property type="entry name" value="Winged helix-like DNA-binding domain superfamily/Winged helix DNA-binding domain"/>
    <property type="match status" value="1"/>
</dbReference>
<proteinExistence type="predicted"/>
<organism evidence="4 5">
    <name type="scientific">Geobacillus stearothermophilus</name>
    <name type="common">Bacillus stearothermophilus</name>
    <dbReference type="NCBI Taxonomy" id="1422"/>
    <lineage>
        <taxon>Bacteria</taxon>
        <taxon>Bacillati</taxon>
        <taxon>Bacillota</taxon>
        <taxon>Bacilli</taxon>
        <taxon>Bacillales</taxon>
        <taxon>Anoxybacillaceae</taxon>
        <taxon>Geobacillus</taxon>
    </lineage>
</organism>
<evidence type="ECO:0000256" key="3">
    <source>
        <dbReference type="ARBA" id="ARBA00023163"/>
    </source>
</evidence>
<dbReference type="InterPro" id="IPR036388">
    <property type="entry name" value="WH-like_DNA-bd_sf"/>
</dbReference>
<dbReference type="NCBIfam" id="NF033788">
    <property type="entry name" value="HTH_metalloreg"/>
    <property type="match status" value="1"/>
</dbReference>
<evidence type="ECO:0000256" key="1">
    <source>
        <dbReference type="ARBA" id="ARBA00023015"/>
    </source>
</evidence>
<dbReference type="PANTHER" id="PTHR33154:SF33">
    <property type="entry name" value="TRANSCRIPTIONAL REPRESSOR SDPR"/>
    <property type="match status" value="1"/>
</dbReference>
<dbReference type="CDD" id="cd00090">
    <property type="entry name" value="HTH_ARSR"/>
    <property type="match status" value="1"/>
</dbReference>
<protein>
    <submittedName>
        <fullName evidence="4">Uncharacterized protein</fullName>
    </submittedName>
</protein>
<sequence length="128" mass="14914">MSTKNFPHISKDKRTVSTPKHDVFHTIANPTRRQMLQLLADNELSIAAIAKSFPISRTAVNKHLRVLSEARLGSCRKTGRETRYRLEPEPLVELKTWLSFFEGYWMNGLRLSSVWWKRMRSHHNGKIA</sequence>
<dbReference type="GO" id="GO:0003677">
    <property type="term" value="F:DNA binding"/>
    <property type="evidence" value="ECO:0007669"/>
    <property type="project" value="UniProtKB-KW"/>
</dbReference>
<dbReference type="PATRIC" id="fig|1422.18.peg.636"/>
<name>A0A150MY79_GEOSE</name>
<comment type="caution">
    <text evidence="4">The sequence shown here is derived from an EMBL/GenBank/DDBJ whole genome shotgun (WGS) entry which is preliminary data.</text>
</comment>
<keyword evidence="1" id="KW-0805">Transcription regulation</keyword>
<dbReference type="InterPro" id="IPR051081">
    <property type="entry name" value="HTH_MetalResp_TranReg"/>
</dbReference>
<evidence type="ECO:0000256" key="2">
    <source>
        <dbReference type="ARBA" id="ARBA00023125"/>
    </source>
</evidence>